<dbReference type="PANTHER" id="PTHR22953:SF153">
    <property type="entry name" value="PURPLE ACID PHOSPHATASE"/>
    <property type="match status" value="1"/>
</dbReference>
<dbReference type="InterPro" id="IPR010916">
    <property type="entry name" value="TonB_box_CS"/>
</dbReference>
<feature type="domain" description="Calcineurin-like phosphoesterase" evidence="3">
    <location>
        <begin position="162"/>
        <end position="335"/>
    </location>
</feature>
<dbReference type="Gene3D" id="2.60.120.380">
    <property type="match status" value="1"/>
</dbReference>
<feature type="signal peptide" evidence="2">
    <location>
        <begin position="1"/>
        <end position="34"/>
    </location>
</feature>
<evidence type="ECO:0000256" key="1">
    <source>
        <dbReference type="ARBA" id="ARBA00022729"/>
    </source>
</evidence>
<evidence type="ECO:0008006" key="7">
    <source>
        <dbReference type="Google" id="ProtNLM"/>
    </source>
</evidence>
<reference evidence="5 6" key="1">
    <citation type="journal article" date="2019" name="Int. J. Syst. Evol. Microbiol.">
        <title>The Global Catalogue of Microorganisms (GCM) 10K type strain sequencing project: providing services to taxonomists for standard genome sequencing and annotation.</title>
        <authorList>
            <consortium name="The Broad Institute Genomics Platform"/>
            <consortium name="The Broad Institute Genome Sequencing Center for Infectious Disease"/>
            <person name="Wu L."/>
            <person name="Ma J."/>
        </authorList>
    </citation>
    <scope>NUCLEOTIDE SEQUENCE [LARGE SCALE GENOMIC DNA]</scope>
    <source>
        <strain evidence="5 6">JCM 14307</strain>
    </source>
</reference>
<dbReference type="InterPro" id="IPR029052">
    <property type="entry name" value="Metallo-depent_PP-like"/>
</dbReference>
<dbReference type="PANTHER" id="PTHR22953">
    <property type="entry name" value="ACID PHOSPHATASE RELATED"/>
    <property type="match status" value="1"/>
</dbReference>
<evidence type="ECO:0000256" key="2">
    <source>
        <dbReference type="SAM" id="SignalP"/>
    </source>
</evidence>
<dbReference type="SUPFAM" id="SSF56300">
    <property type="entry name" value="Metallo-dependent phosphatases"/>
    <property type="match status" value="1"/>
</dbReference>
<dbReference type="EMBL" id="BAAANF010000017">
    <property type="protein sequence ID" value="GAA1696525.1"/>
    <property type="molecule type" value="Genomic_DNA"/>
</dbReference>
<gene>
    <name evidence="5" type="ORF">GCM10009745_48230</name>
</gene>
<dbReference type="InterPro" id="IPR007280">
    <property type="entry name" value="Peptidase_C_arc/bac"/>
</dbReference>
<comment type="caution">
    <text evidence="5">The sequence shown here is derived from an EMBL/GenBank/DDBJ whole genome shotgun (WGS) entry which is preliminary data.</text>
</comment>
<dbReference type="InterPro" id="IPR004843">
    <property type="entry name" value="Calcineurin-like_PHP"/>
</dbReference>
<evidence type="ECO:0000313" key="5">
    <source>
        <dbReference type="EMBL" id="GAA1696525.1"/>
    </source>
</evidence>
<protein>
    <recommendedName>
        <fullName evidence="7">Metallophosphoesterase</fullName>
    </recommendedName>
</protein>
<evidence type="ECO:0000259" key="3">
    <source>
        <dbReference type="Pfam" id="PF00149"/>
    </source>
</evidence>
<dbReference type="PROSITE" id="PS00430">
    <property type="entry name" value="TONB_DEPENDENT_REC_1"/>
    <property type="match status" value="1"/>
</dbReference>
<keyword evidence="1 2" id="KW-0732">Signal</keyword>
<dbReference type="Pfam" id="PF04151">
    <property type="entry name" value="PPC"/>
    <property type="match status" value="1"/>
</dbReference>
<accession>A0ABN2I0H2</accession>
<evidence type="ECO:0000313" key="6">
    <source>
        <dbReference type="Proteomes" id="UP001500280"/>
    </source>
</evidence>
<dbReference type="RefSeq" id="WP_344156133.1">
    <property type="nucleotide sequence ID" value="NZ_BAAANF010000017.1"/>
</dbReference>
<feature type="domain" description="Peptidase C-terminal archaeal/bacterial" evidence="4">
    <location>
        <begin position="445"/>
        <end position="512"/>
    </location>
</feature>
<dbReference type="Pfam" id="PF00149">
    <property type="entry name" value="Metallophos"/>
    <property type="match status" value="1"/>
</dbReference>
<proteinExistence type="predicted"/>
<dbReference type="Gene3D" id="3.60.21.10">
    <property type="match status" value="1"/>
</dbReference>
<evidence type="ECO:0000259" key="4">
    <source>
        <dbReference type="Pfam" id="PF04151"/>
    </source>
</evidence>
<keyword evidence="6" id="KW-1185">Reference proteome</keyword>
<dbReference type="Proteomes" id="UP001500280">
    <property type="component" value="Unassembled WGS sequence"/>
</dbReference>
<sequence length="526" mass="54686">MVRFRTTYSRATLAAVTADGLLVAAAISTAVASAAEGDGPPAAAPLIGEANERQQVAEKGASTGKALTTSAGQVCAPAGAKWLRVRVAKLDLRGTDSLVVSGATGDSTRLTATNWQGKAFHTKAFSGSCVTVTPKLADPASSYSIDAYQSGTQPLSLATVTVAGAGDICGSACNQTRDLLDSINPDAVYTAGDNAYESGTLSEYNNNYHPEWGAYKSITHPTPGNHEYGTSGASGYFSYFGSAAGQSGKGYYSWDIGDWHFVALNSNISKSAGSAQEVWLRNDLAASTKPCTAAYWHHSRFAAGNYSDDSSLKPFFQALYDYHADLVLSGHDHNYIRFAQSKPDGTKDTANGIRQLLVGTGGRALYGSGGSTAATIEKSNYNTFGVAKLTLNSTSYTADFVPVAGRTFTDTVTSNCHAKTGSSGNVLSNGVPVTGLSGAQGAVLKYTMAVPAGATNLKFVTAGGSGDADLYVKFGSEPTTSSYDCRPYKDGNDETCTITTAQAGTYYVMIRGYAAFSGLSLTGSHS</sequence>
<name>A0ABN2I0H2_9ACTN</name>
<dbReference type="InterPro" id="IPR039331">
    <property type="entry name" value="PAPs-like"/>
</dbReference>
<organism evidence="5 6">
    <name type="scientific">Kribbella yunnanensis</name>
    <dbReference type="NCBI Taxonomy" id="190194"/>
    <lineage>
        <taxon>Bacteria</taxon>
        <taxon>Bacillati</taxon>
        <taxon>Actinomycetota</taxon>
        <taxon>Actinomycetes</taxon>
        <taxon>Propionibacteriales</taxon>
        <taxon>Kribbellaceae</taxon>
        <taxon>Kribbella</taxon>
    </lineage>
</organism>
<feature type="chain" id="PRO_5047396527" description="Metallophosphoesterase" evidence="2">
    <location>
        <begin position="35"/>
        <end position="526"/>
    </location>
</feature>